<dbReference type="InterPro" id="IPR018060">
    <property type="entry name" value="HTH_AraC"/>
</dbReference>
<keyword evidence="3" id="KW-1185">Reference proteome</keyword>
<dbReference type="RefSeq" id="WP_180306373.1">
    <property type="nucleotide sequence ID" value="NZ_CP058952.1"/>
</dbReference>
<dbReference type="Gene3D" id="1.10.10.60">
    <property type="entry name" value="Homeodomain-like"/>
    <property type="match status" value="1"/>
</dbReference>
<evidence type="ECO:0000259" key="1">
    <source>
        <dbReference type="PROSITE" id="PS01124"/>
    </source>
</evidence>
<gene>
    <name evidence="2" type="ORF">HZU75_12580</name>
</gene>
<protein>
    <submittedName>
        <fullName evidence="2">Helix-turn-helix transcriptional regulator</fullName>
    </submittedName>
</protein>
<evidence type="ECO:0000313" key="3">
    <source>
        <dbReference type="Proteomes" id="UP000510822"/>
    </source>
</evidence>
<name>A0A7D5VB85_9NEIS</name>
<dbReference type="AlphaFoldDB" id="A0A7D5VB85"/>
<dbReference type="GO" id="GO:0003700">
    <property type="term" value="F:DNA-binding transcription factor activity"/>
    <property type="evidence" value="ECO:0007669"/>
    <property type="project" value="InterPro"/>
</dbReference>
<proteinExistence type="predicted"/>
<reference evidence="2 3" key="1">
    <citation type="journal article" date="2016" name="Int. J. Syst. Evol. Microbiol.">
        <title>Chitinibacter fontanus sp. nov., isolated from a spring.</title>
        <authorList>
            <person name="Sheu S.Y."/>
            <person name="Li Y.S."/>
            <person name="Young C.C."/>
            <person name="Chen W.M."/>
        </authorList>
    </citation>
    <scope>NUCLEOTIDE SEQUENCE [LARGE SCALE GENOMIC DNA]</scope>
    <source>
        <strain evidence="2 3">STM-7</strain>
    </source>
</reference>
<dbReference type="Proteomes" id="UP000510822">
    <property type="component" value="Chromosome"/>
</dbReference>
<dbReference type="GO" id="GO:0043565">
    <property type="term" value="F:sequence-specific DNA binding"/>
    <property type="evidence" value="ECO:0007669"/>
    <property type="project" value="InterPro"/>
</dbReference>
<feature type="domain" description="HTH araC/xylS-type" evidence="1">
    <location>
        <begin position="153"/>
        <end position="249"/>
    </location>
</feature>
<organism evidence="2 3">
    <name type="scientific">Chitinibacter fontanus</name>
    <dbReference type="NCBI Taxonomy" id="1737446"/>
    <lineage>
        <taxon>Bacteria</taxon>
        <taxon>Pseudomonadati</taxon>
        <taxon>Pseudomonadota</taxon>
        <taxon>Betaproteobacteria</taxon>
        <taxon>Neisseriales</taxon>
        <taxon>Chitinibacteraceae</taxon>
        <taxon>Chitinibacter</taxon>
    </lineage>
</organism>
<sequence>MIFINNIDGTIFKNKNYVLFTSPTIIELTSGKLRVFDLCSSKNMSHGEWMFVKADTYLWIEFDCHNTEFKARSISFTINPESTSKECCLEKYLTHKPRSEVKHFYDLIFEIKENSINFGTSTELFLIKSFYAELNRNGLLSGLFHNNTIRLYQRIKHLIAKNPTTDHSLISASHEFSITTTNLIKNLSNEGSIFSHILDSVRLFFVIKFLLDGKSIEYASIHSGFNDTQLMSRKFTDFYGENPFCHIRSLKAKHGDNYGYQIVI</sequence>
<dbReference type="KEGG" id="cfon:HZU75_12580"/>
<accession>A0A7D5VB85</accession>
<dbReference type="EMBL" id="CP058952">
    <property type="protein sequence ID" value="QLI82292.1"/>
    <property type="molecule type" value="Genomic_DNA"/>
</dbReference>
<evidence type="ECO:0000313" key="2">
    <source>
        <dbReference type="EMBL" id="QLI82292.1"/>
    </source>
</evidence>
<dbReference type="PROSITE" id="PS01124">
    <property type="entry name" value="HTH_ARAC_FAMILY_2"/>
    <property type="match status" value="1"/>
</dbReference>